<dbReference type="InterPro" id="IPR025354">
    <property type="entry name" value="DUF4258"/>
</dbReference>
<sequence>MYTNHALVRMQQRAISQSTIEALLEFGEIEFHRGCEVFSLRKSICKKLIKLKIISKSLFEKLNGTYVIMKGDLVITVGHRYRRFKRSRK</sequence>
<comment type="caution">
    <text evidence="1">The sequence shown here is derived from an EMBL/GenBank/DDBJ whole genome shotgun (WGS) entry which is preliminary data.</text>
</comment>
<protein>
    <recommendedName>
        <fullName evidence="3">DUF4258 domain-containing protein</fullName>
    </recommendedName>
</protein>
<dbReference type="Pfam" id="PF14076">
    <property type="entry name" value="DUF4258"/>
    <property type="match status" value="1"/>
</dbReference>
<name>A0ABQ0N013_9GAMM</name>
<evidence type="ECO:0008006" key="3">
    <source>
        <dbReference type="Google" id="ProtNLM"/>
    </source>
</evidence>
<proteinExistence type="predicted"/>
<reference evidence="1 2" key="1">
    <citation type="submission" date="2017-06" db="EMBL/GenBank/DDBJ databases">
        <title>Whole Genome Sequences of Colwellia marinimaniae MTCD1.</title>
        <authorList>
            <person name="Kusumoto H."/>
            <person name="Inoue M."/>
            <person name="Tanikawa K."/>
            <person name="Maeji H."/>
            <person name="Cameron J.H."/>
            <person name="Bartlett D.H."/>
        </authorList>
    </citation>
    <scope>NUCLEOTIDE SEQUENCE [LARGE SCALE GENOMIC DNA]</scope>
    <source>
        <strain evidence="1 2">MTCD1</strain>
    </source>
</reference>
<accession>A0ABQ0N013</accession>
<dbReference type="RefSeq" id="WP_057180690.1">
    <property type="nucleotide sequence ID" value="NZ_BDQM01000055.1"/>
</dbReference>
<organism evidence="1 2">
    <name type="scientific">Colwellia marinimaniae</name>
    <dbReference type="NCBI Taxonomy" id="1513592"/>
    <lineage>
        <taxon>Bacteria</taxon>
        <taxon>Pseudomonadati</taxon>
        <taxon>Pseudomonadota</taxon>
        <taxon>Gammaproteobacteria</taxon>
        <taxon>Alteromonadales</taxon>
        <taxon>Colwelliaceae</taxon>
        <taxon>Colwellia</taxon>
    </lineage>
</organism>
<keyword evidence="2" id="KW-1185">Reference proteome</keyword>
<gene>
    <name evidence="1" type="ORF">MTCD1_03548</name>
</gene>
<dbReference type="EMBL" id="BDQM01000055">
    <property type="protein sequence ID" value="GAW97899.1"/>
    <property type="molecule type" value="Genomic_DNA"/>
</dbReference>
<evidence type="ECO:0000313" key="1">
    <source>
        <dbReference type="EMBL" id="GAW97899.1"/>
    </source>
</evidence>
<dbReference type="Proteomes" id="UP000197068">
    <property type="component" value="Unassembled WGS sequence"/>
</dbReference>
<evidence type="ECO:0000313" key="2">
    <source>
        <dbReference type="Proteomes" id="UP000197068"/>
    </source>
</evidence>